<dbReference type="SUPFAM" id="SSF52172">
    <property type="entry name" value="CheY-like"/>
    <property type="match status" value="1"/>
</dbReference>
<name>A0A0K1EK00_CHOCO</name>
<sequence>MNSRRSGQQAMWVEERALPERRGHDEPGDAPISASLRGQPMDRPGPHSVRGGSRDAAHLDAAISAPRVLLAHNATAVTCDALARLIEATGAELVDASSSDDARLAVEAEDFDACLVCLDLPPAPFAGVRLASELLERGCPVVLVTRSQRWLPADATALRALPWIPPDATEDALREALDTASGIQDSVVRRRTSLETSRVRLVRR</sequence>
<dbReference type="Gene3D" id="3.40.50.2300">
    <property type="match status" value="1"/>
</dbReference>
<evidence type="ECO:0008006" key="4">
    <source>
        <dbReference type="Google" id="ProtNLM"/>
    </source>
</evidence>
<organism evidence="2 3">
    <name type="scientific">Chondromyces crocatus</name>
    <dbReference type="NCBI Taxonomy" id="52"/>
    <lineage>
        <taxon>Bacteria</taxon>
        <taxon>Pseudomonadati</taxon>
        <taxon>Myxococcota</taxon>
        <taxon>Polyangia</taxon>
        <taxon>Polyangiales</taxon>
        <taxon>Polyangiaceae</taxon>
        <taxon>Chondromyces</taxon>
    </lineage>
</organism>
<feature type="region of interest" description="Disordered" evidence="1">
    <location>
        <begin position="1"/>
        <end position="55"/>
    </location>
</feature>
<dbReference type="KEGG" id="ccro:CMC5_051650"/>
<evidence type="ECO:0000256" key="1">
    <source>
        <dbReference type="SAM" id="MobiDB-lite"/>
    </source>
</evidence>
<reference evidence="2 3" key="1">
    <citation type="submission" date="2015-07" db="EMBL/GenBank/DDBJ databases">
        <title>Genome analysis of myxobacterium Chondromyces crocatus Cm c5 reveals a high potential for natural compound synthesis and the genetic basis for the loss of fruiting body formation.</title>
        <authorList>
            <person name="Zaburannyi N."/>
            <person name="Bunk B."/>
            <person name="Maier J."/>
            <person name="Overmann J."/>
            <person name="Mueller R."/>
        </authorList>
    </citation>
    <scope>NUCLEOTIDE SEQUENCE [LARGE SCALE GENOMIC DNA]</scope>
    <source>
        <strain evidence="2 3">Cm c5</strain>
    </source>
</reference>
<dbReference type="InterPro" id="IPR011006">
    <property type="entry name" value="CheY-like_superfamily"/>
</dbReference>
<gene>
    <name evidence="2" type="ORF">CMC5_051650</name>
</gene>
<proteinExistence type="predicted"/>
<accession>A0A0K1EK00</accession>
<keyword evidence="3" id="KW-1185">Reference proteome</keyword>
<dbReference type="RefSeq" id="WP_245677748.1">
    <property type="nucleotide sequence ID" value="NZ_CP012159.1"/>
</dbReference>
<evidence type="ECO:0000313" key="2">
    <source>
        <dbReference type="EMBL" id="AKT41007.1"/>
    </source>
</evidence>
<dbReference type="Proteomes" id="UP000067626">
    <property type="component" value="Chromosome"/>
</dbReference>
<dbReference type="AlphaFoldDB" id="A0A0K1EK00"/>
<protein>
    <recommendedName>
        <fullName evidence="4">Response regulatory domain-containing protein</fullName>
    </recommendedName>
</protein>
<feature type="compositionally biased region" description="Basic and acidic residues" evidence="1">
    <location>
        <begin position="13"/>
        <end position="27"/>
    </location>
</feature>
<evidence type="ECO:0000313" key="3">
    <source>
        <dbReference type="Proteomes" id="UP000067626"/>
    </source>
</evidence>
<dbReference type="EMBL" id="CP012159">
    <property type="protein sequence ID" value="AKT41007.1"/>
    <property type="molecule type" value="Genomic_DNA"/>
</dbReference>